<dbReference type="STRING" id="177437.HRM2_10670"/>
<proteinExistence type="predicted"/>
<accession>C0QL93</accession>
<reference evidence="1 2" key="1">
    <citation type="journal article" date="2009" name="Environ. Microbiol.">
        <title>Genome sequence of Desulfobacterium autotrophicum HRM2, a marine sulfate reducer oxidizing organic carbon completely to carbon dioxide.</title>
        <authorList>
            <person name="Strittmatter A.W."/>
            <person name="Liesegang H."/>
            <person name="Rabus R."/>
            <person name="Decker I."/>
            <person name="Amann J."/>
            <person name="Andres S."/>
            <person name="Henne A."/>
            <person name="Fricke W.F."/>
            <person name="Martinez-Arias R."/>
            <person name="Bartels D."/>
            <person name="Goesmann A."/>
            <person name="Krause L."/>
            <person name="Puehler A."/>
            <person name="Klenk H.P."/>
            <person name="Richter M."/>
            <person name="Schuler M."/>
            <person name="Gloeckner F.O."/>
            <person name="Meyerdierks A."/>
            <person name="Gottschalk G."/>
            <person name="Amann R."/>
        </authorList>
    </citation>
    <scope>NUCLEOTIDE SEQUENCE [LARGE SCALE GENOMIC DNA]</scope>
    <source>
        <strain evidence="2">ATCC 43914 / DSM 3382 / HRM2</strain>
    </source>
</reference>
<dbReference type="EMBL" id="CP001087">
    <property type="protein sequence ID" value="ACN14179.1"/>
    <property type="molecule type" value="Genomic_DNA"/>
</dbReference>
<dbReference type="HOGENOM" id="CLU_084710_0_0_7"/>
<evidence type="ECO:0000313" key="1">
    <source>
        <dbReference type="EMBL" id="ACN14179.1"/>
    </source>
</evidence>
<dbReference type="RefSeq" id="WP_015902968.1">
    <property type="nucleotide sequence ID" value="NC_012108.1"/>
</dbReference>
<organism evidence="1 2">
    <name type="scientific">Desulforapulum autotrophicum (strain ATCC 43914 / DSM 3382 / VKM B-1955 / HRM2)</name>
    <name type="common">Desulfobacterium autotrophicum</name>
    <dbReference type="NCBI Taxonomy" id="177437"/>
    <lineage>
        <taxon>Bacteria</taxon>
        <taxon>Pseudomonadati</taxon>
        <taxon>Thermodesulfobacteriota</taxon>
        <taxon>Desulfobacteria</taxon>
        <taxon>Desulfobacterales</taxon>
        <taxon>Desulfobacteraceae</taxon>
        <taxon>Desulforapulum</taxon>
    </lineage>
</organism>
<dbReference type="InterPro" id="IPR027417">
    <property type="entry name" value="P-loop_NTPase"/>
</dbReference>
<gene>
    <name evidence="1" type="ordered locus">HRM2_10670</name>
</gene>
<dbReference type="Gene3D" id="3.40.50.300">
    <property type="entry name" value="P-loop containing nucleotide triphosphate hydrolases"/>
    <property type="match status" value="1"/>
</dbReference>
<dbReference type="SUPFAM" id="SSF52540">
    <property type="entry name" value="P-loop containing nucleoside triphosphate hydrolases"/>
    <property type="match status" value="1"/>
</dbReference>
<evidence type="ECO:0008006" key="3">
    <source>
        <dbReference type="Google" id="ProtNLM"/>
    </source>
</evidence>
<dbReference type="KEGG" id="dat:HRM2_10670"/>
<sequence>MDIKLSGIVIIVGNYGSGKTETAVNLAFNRRAVGIDVAMADLDLVNPYFRTREARQVLFEKGIRLVLPEEKYMDADLPILAPQVAGLIKNPAELTILDAGGDDVGSIVLAALADSLAGRQINLIQVVNPLRPFTETVEGCMRIREEIEYSSKLKITGLVSNANLMDETTPDIIYKGYDLIQEVSERTGIGVEFITAHGDLLPDLDLTRFKTPVLPILRWLVPPWKRQGS</sequence>
<name>C0QL93_DESAH</name>
<keyword evidence="2" id="KW-1185">Reference proteome</keyword>
<dbReference type="AlphaFoldDB" id="C0QL93"/>
<dbReference type="OrthoDB" id="9779501at2"/>
<dbReference type="eggNOG" id="COG0489">
    <property type="taxonomic scope" value="Bacteria"/>
</dbReference>
<evidence type="ECO:0000313" key="2">
    <source>
        <dbReference type="Proteomes" id="UP000000442"/>
    </source>
</evidence>
<protein>
    <recommendedName>
        <fullName evidence="3">Cobalamin biosynthesis protein CbiA</fullName>
    </recommendedName>
</protein>
<dbReference type="Proteomes" id="UP000000442">
    <property type="component" value="Chromosome"/>
</dbReference>